<accession>A0A2W7REL3</accession>
<dbReference type="OrthoDB" id="86940at2"/>
<dbReference type="AlphaFoldDB" id="A0A2W7REL3"/>
<keyword evidence="2" id="KW-1185">Reference proteome</keyword>
<evidence type="ECO:0000313" key="2">
    <source>
        <dbReference type="Proteomes" id="UP000248882"/>
    </source>
</evidence>
<evidence type="ECO:0000313" key="1">
    <source>
        <dbReference type="EMBL" id="PZX49155.1"/>
    </source>
</evidence>
<sequence>MLEFMKFNVLLLIFTLIYDQGMSQNIGGALPDFRGQTIETLRLVSGWEELLSVSGDLNADQKLDLAIVLESTEDMTEGRCEECLATKSKPRVLLILLDMDGQQEVILQNNEFIARSDEGGMISNLIPELKIDGGILEISYEFVRSEVSYYFKFFDADMQIVGAKTNGISAGSGDSHYQEFDFYKGIIMSRSGNISGENESNTSIKIKEAPKGISDFGRMFEWEVAEGIFL</sequence>
<dbReference type="Proteomes" id="UP000248882">
    <property type="component" value="Unassembled WGS sequence"/>
</dbReference>
<dbReference type="RefSeq" id="WP_111321369.1">
    <property type="nucleotide sequence ID" value="NZ_QKZT01000016.1"/>
</dbReference>
<gene>
    <name evidence="1" type="ORF">LV85_03286</name>
</gene>
<comment type="caution">
    <text evidence="1">The sequence shown here is derived from an EMBL/GenBank/DDBJ whole genome shotgun (WGS) entry which is preliminary data.</text>
</comment>
<proteinExistence type="predicted"/>
<dbReference type="EMBL" id="QKZT01000016">
    <property type="protein sequence ID" value="PZX49155.1"/>
    <property type="molecule type" value="Genomic_DNA"/>
</dbReference>
<organism evidence="1 2">
    <name type="scientific">Algoriphagus chordae</name>
    <dbReference type="NCBI Taxonomy" id="237019"/>
    <lineage>
        <taxon>Bacteria</taxon>
        <taxon>Pseudomonadati</taxon>
        <taxon>Bacteroidota</taxon>
        <taxon>Cytophagia</taxon>
        <taxon>Cytophagales</taxon>
        <taxon>Cyclobacteriaceae</taxon>
        <taxon>Algoriphagus</taxon>
    </lineage>
</organism>
<reference evidence="1 2" key="1">
    <citation type="submission" date="2018-06" db="EMBL/GenBank/DDBJ databases">
        <title>Genomic Encyclopedia of Archaeal and Bacterial Type Strains, Phase II (KMG-II): from individual species to whole genera.</title>
        <authorList>
            <person name="Goeker M."/>
        </authorList>
    </citation>
    <scope>NUCLEOTIDE SEQUENCE [LARGE SCALE GENOMIC DNA]</scope>
    <source>
        <strain evidence="1 2">DSM 19830</strain>
    </source>
</reference>
<protein>
    <submittedName>
        <fullName evidence="1">Uncharacterized protein</fullName>
    </submittedName>
</protein>
<name>A0A2W7REL3_9BACT</name>